<accession>A0A3A1UUF9</accession>
<dbReference type="Proteomes" id="UP000266482">
    <property type="component" value="Unassembled WGS sequence"/>
</dbReference>
<dbReference type="Pfam" id="PF06013">
    <property type="entry name" value="WXG100"/>
    <property type="match status" value="1"/>
</dbReference>
<feature type="region of interest" description="Disordered" evidence="1">
    <location>
        <begin position="91"/>
        <end position="111"/>
    </location>
</feature>
<protein>
    <submittedName>
        <fullName evidence="2">WXG100 family type VII secretion target</fullName>
    </submittedName>
</protein>
<sequence length="111" mass="11822">MSVSPYEINSTASAIYKMRGEVSDVKKDINGLVAGSSSYWTGKAANSFKDSGGEIVKKLSSLISLLDDLSSELRSLANAVDEADAARAAEKAREAARLAEQAKQQAKQKAR</sequence>
<dbReference type="RefSeq" id="WP_119601488.1">
    <property type="nucleotide sequence ID" value="NZ_QXQA01000013.1"/>
</dbReference>
<organism evidence="2 3">
    <name type="scientific">Paenibacillus nanensis</name>
    <dbReference type="NCBI Taxonomy" id="393251"/>
    <lineage>
        <taxon>Bacteria</taxon>
        <taxon>Bacillati</taxon>
        <taxon>Bacillota</taxon>
        <taxon>Bacilli</taxon>
        <taxon>Bacillales</taxon>
        <taxon>Paenibacillaceae</taxon>
        <taxon>Paenibacillus</taxon>
    </lineage>
</organism>
<evidence type="ECO:0000313" key="3">
    <source>
        <dbReference type="Proteomes" id="UP000266482"/>
    </source>
</evidence>
<dbReference type="SUPFAM" id="SSF140453">
    <property type="entry name" value="EsxAB dimer-like"/>
    <property type="match status" value="1"/>
</dbReference>
<name>A0A3A1UUF9_9BACL</name>
<dbReference type="AlphaFoldDB" id="A0A3A1UUF9"/>
<evidence type="ECO:0000313" key="2">
    <source>
        <dbReference type="EMBL" id="RIX50812.1"/>
    </source>
</evidence>
<proteinExistence type="predicted"/>
<dbReference type="NCBIfam" id="TIGR03930">
    <property type="entry name" value="WXG100_ESAT6"/>
    <property type="match status" value="1"/>
</dbReference>
<keyword evidence="3" id="KW-1185">Reference proteome</keyword>
<evidence type="ECO:0000256" key="1">
    <source>
        <dbReference type="SAM" id="MobiDB-lite"/>
    </source>
</evidence>
<reference evidence="2 3" key="1">
    <citation type="submission" date="2018-09" db="EMBL/GenBank/DDBJ databases">
        <title>Paenibacillus aracenensis nov. sp. isolated from a cave in southern Spain.</title>
        <authorList>
            <person name="Jurado V."/>
            <person name="Gutierrez-Patricio S."/>
            <person name="Gonzalez-Pimentel J.L."/>
            <person name="Miller A.Z."/>
            <person name="Laiz L."/>
            <person name="Saiz-Jimenez C."/>
        </authorList>
    </citation>
    <scope>NUCLEOTIDE SEQUENCE [LARGE SCALE GENOMIC DNA]</scope>
    <source>
        <strain evidence="2 3">DSM 22867</strain>
    </source>
</reference>
<comment type="caution">
    <text evidence="2">The sequence shown here is derived from an EMBL/GenBank/DDBJ whole genome shotgun (WGS) entry which is preliminary data.</text>
</comment>
<dbReference type="EMBL" id="QXQA01000013">
    <property type="protein sequence ID" value="RIX50812.1"/>
    <property type="molecule type" value="Genomic_DNA"/>
</dbReference>
<dbReference type="InterPro" id="IPR010310">
    <property type="entry name" value="T7SS_ESAT-6-like"/>
</dbReference>
<dbReference type="Gene3D" id="1.10.287.1060">
    <property type="entry name" value="ESAT-6-like"/>
    <property type="match status" value="1"/>
</dbReference>
<gene>
    <name evidence="2" type="ORF">D3P08_19135</name>
</gene>
<dbReference type="InterPro" id="IPR036689">
    <property type="entry name" value="ESAT-6-like_sf"/>
</dbReference>